<organism evidence="1">
    <name type="scientific">bioreactor metagenome</name>
    <dbReference type="NCBI Taxonomy" id="1076179"/>
    <lineage>
        <taxon>unclassified sequences</taxon>
        <taxon>metagenomes</taxon>
        <taxon>ecological metagenomes</taxon>
    </lineage>
</organism>
<dbReference type="AlphaFoldDB" id="A0A645HA07"/>
<proteinExistence type="predicted"/>
<comment type="caution">
    <text evidence="1">The sequence shown here is derived from an EMBL/GenBank/DDBJ whole genome shotgun (WGS) entry which is preliminary data.</text>
</comment>
<accession>A0A645HA07</accession>
<name>A0A645HA07_9ZZZZ</name>
<dbReference type="EMBL" id="VSSQ01089687">
    <property type="protein sequence ID" value="MPN35857.1"/>
    <property type="molecule type" value="Genomic_DNA"/>
</dbReference>
<reference evidence="1" key="1">
    <citation type="submission" date="2019-08" db="EMBL/GenBank/DDBJ databases">
        <authorList>
            <person name="Kucharzyk K."/>
            <person name="Murdoch R.W."/>
            <person name="Higgins S."/>
            <person name="Loffler F."/>
        </authorList>
    </citation>
    <scope>NUCLEOTIDE SEQUENCE</scope>
</reference>
<protein>
    <submittedName>
        <fullName evidence="1">Uncharacterized protein</fullName>
    </submittedName>
</protein>
<evidence type="ECO:0000313" key="1">
    <source>
        <dbReference type="EMBL" id="MPN35857.1"/>
    </source>
</evidence>
<sequence>MVISFPVKRDGFSIARKGNAFHVCAHLPNAGKRCAEISQRHIQRTTVNFRYGKA</sequence>
<gene>
    <name evidence="1" type="ORF">SDC9_183359</name>
</gene>